<keyword evidence="4" id="KW-0249">Electron transport</keyword>
<dbReference type="Proteomes" id="UP001164718">
    <property type="component" value="Chromosome"/>
</dbReference>
<dbReference type="PANTHER" id="PTHR37823">
    <property type="entry name" value="CYTOCHROME C-553-LIKE"/>
    <property type="match status" value="1"/>
</dbReference>
<feature type="binding site" description="covalent" evidence="6">
    <location>
        <position position="61"/>
    </location>
    <ligand>
        <name>heme c</name>
        <dbReference type="ChEBI" id="CHEBI:61717"/>
    </ligand>
</feature>
<dbReference type="PROSITE" id="PS51007">
    <property type="entry name" value="CYTC"/>
    <property type="match status" value="1"/>
</dbReference>
<evidence type="ECO:0000259" key="9">
    <source>
        <dbReference type="PROSITE" id="PS51007"/>
    </source>
</evidence>
<evidence type="ECO:0000256" key="6">
    <source>
        <dbReference type="PIRSR" id="PIRSR000025-1"/>
    </source>
</evidence>
<dbReference type="GO" id="GO:0005506">
    <property type="term" value="F:iron ion binding"/>
    <property type="evidence" value="ECO:0007669"/>
    <property type="project" value="InterPro"/>
</dbReference>
<evidence type="ECO:0000256" key="7">
    <source>
        <dbReference type="PIRSR" id="PIRSR000025-2"/>
    </source>
</evidence>
<keyword evidence="5 7" id="KW-0408">Iron</keyword>
<keyword evidence="8" id="KW-0472">Membrane</keyword>
<gene>
    <name evidence="10" type="ORF">OE104_03410</name>
</gene>
<dbReference type="PIRSF" id="PIRSF000025">
    <property type="entry name" value="Cytc_Bsub_c550"/>
    <property type="match status" value="1"/>
</dbReference>
<keyword evidence="3 7" id="KW-0479">Metal-binding</keyword>
<keyword evidence="1" id="KW-0813">Transport</keyword>
<feature type="transmembrane region" description="Helical" evidence="8">
    <location>
        <begin position="6"/>
        <end position="29"/>
    </location>
</feature>
<accession>A0A9E8LVD7</accession>
<keyword evidence="2 6" id="KW-0349">Heme</keyword>
<protein>
    <submittedName>
        <fullName evidence="10">Cytochrome c</fullName>
    </submittedName>
</protein>
<dbReference type="RefSeq" id="WP_275418178.1">
    <property type="nucleotide sequence ID" value="NZ_CP106878.1"/>
</dbReference>
<keyword evidence="11" id="KW-1185">Reference proteome</keyword>
<keyword evidence="8" id="KW-1133">Transmembrane helix</keyword>
<dbReference type="InterPro" id="IPR012218">
    <property type="entry name" value="Cyt_c_BACSU-c550-type"/>
</dbReference>
<dbReference type="InterPro" id="IPR051811">
    <property type="entry name" value="Cytochrome_c550/c551-like"/>
</dbReference>
<dbReference type="InterPro" id="IPR009056">
    <property type="entry name" value="Cyt_c-like_dom"/>
</dbReference>
<evidence type="ECO:0000256" key="3">
    <source>
        <dbReference type="ARBA" id="ARBA00022723"/>
    </source>
</evidence>
<feature type="binding site" description="axial binding residue" evidence="7">
    <location>
        <position position="97"/>
    </location>
    <ligand>
        <name>heme c</name>
        <dbReference type="ChEBI" id="CHEBI:61717"/>
    </ligand>
    <ligandPart>
        <name>Fe</name>
        <dbReference type="ChEBI" id="CHEBI:18248"/>
    </ligandPart>
</feature>
<proteinExistence type="predicted"/>
<dbReference type="Pfam" id="PF13442">
    <property type="entry name" value="Cytochrome_CBB3"/>
    <property type="match status" value="1"/>
</dbReference>
<dbReference type="AlphaFoldDB" id="A0A9E8LVD7"/>
<evidence type="ECO:0000256" key="1">
    <source>
        <dbReference type="ARBA" id="ARBA00022448"/>
    </source>
</evidence>
<dbReference type="SUPFAM" id="SSF46626">
    <property type="entry name" value="Cytochrome c"/>
    <property type="match status" value="1"/>
</dbReference>
<dbReference type="NCBIfam" id="NF045773">
    <property type="entry name" value="cytochro_C550"/>
    <property type="match status" value="1"/>
</dbReference>
<dbReference type="GO" id="GO:0016020">
    <property type="term" value="C:membrane"/>
    <property type="evidence" value="ECO:0007669"/>
    <property type="project" value="InterPro"/>
</dbReference>
<name>A0A9E8LVD7_9BACI</name>
<dbReference type="InterPro" id="IPR036909">
    <property type="entry name" value="Cyt_c-like_dom_sf"/>
</dbReference>
<organism evidence="10 11">
    <name type="scientific">Fervidibacillus albus</name>
    <dbReference type="NCBI Taxonomy" id="2980026"/>
    <lineage>
        <taxon>Bacteria</taxon>
        <taxon>Bacillati</taxon>
        <taxon>Bacillota</taxon>
        <taxon>Bacilli</taxon>
        <taxon>Bacillales</taxon>
        <taxon>Bacillaceae</taxon>
        <taxon>Fervidibacillus</taxon>
    </lineage>
</organism>
<sequence>MKKNAIYPYLLIMVFGIGLVFALSLIGLYEGKNEAEGDSGESGEVVAQTPEEIYTNNCIGCHGQNYEGVSGPALINVGDRLSRDEIETVLINGRGIMPGGLVPEEQLDEMVDWLSNLK</sequence>
<evidence type="ECO:0000313" key="11">
    <source>
        <dbReference type="Proteomes" id="UP001164718"/>
    </source>
</evidence>
<evidence type="ECO:0000256" key="8">
    <source>
        <dbReference type="SAM" id="Phobius"/>
    </source>
</evidence>
<dbReference type="EMBL" id="CP106878">
    <property type="protein sequence ID" value="WAA10392.1"/>
    <property type="molecule type" value="Genomic_DNA"/>
</dbReference>
<dbReference type="KEGG" id="faf:OE104_03410"/>
<feature type="domain" description="Cytochrome c" evidence="9">
    <location>
        <begin position="45"/>
        <end position="118"/>
    </location>
</feature>
<dbReference type="GO" id="GO:0009055">
    <property type="term" value="F:electron transfer activity"/>
    <property type="evidence" value="ECO:0007669"/>
    <property type="project" value="InterPro"/>
</dbReference>
<dbReference type="InterPro" id="IPR054780">
    <property type="entry name" value="Cytochro_C550_firm"/>
</dbReference>
<reference evidence="10" key="1">
    <citation type="submission" date="2022-09" db="EMBL/GenBank/DDBJ databases">
        <title>Complete Genomes of Fervidibacillus albus and Fervidibacillus halotolerans isolated from tidal flat sediments.</title>
        <authorList>
            <person name="Kwon K.K."/>
            <person name="Yang S.-H."/>
            <person name="Park M.J."/>
            <person name="Oh H.-M."/>
        </authorList>
    </citation>
    <scope>NUCLEOTIDE SEQUENCE</scope>
    <source>
        <strain evidence="10">MEBiC13591</strain>
    </source>
</reference>
<evidence type="ECO:0000256" key="4">
    <source>
        <dbReference type="ARBA" id="ARBA00022982"/>
    </source>
</evidence>
<dbReference type="GO" id="GO:0020037">
    <property type="term" value="F:heme binding"/>
    <property type="evidence" value="ECO:0007669"/>
    <property type="project" value="InterPro"/>
</dbReference>
<feature type="binding site" description="axial binding residue" evidence="7">
    <location>
        <position position="62"/>
    </location>
    <ligand>
        <name>heme c</name>
        <dbReference type="ChEBI" id="CHEBI:61717"/>
    </ligand>
    <ligandPart>
        <name>Fe</name>
        <dbReference type="ChEBI" id="CHEBI:18248"/>
    </ligandPart>
</feature>
<feature type="binding site" description="covalent" evidence="6">
    <location>
        <position position="58"/>
    </location>
    <ligand>
        <name>heme c</name>
        <dbReference type="ChEBI" id="CHEBI:61717"/>
    </ligand>
</feature>
<dbReference type="PANTHER" id="PTHR37823:SF2">
    <property type="entry name" value="CYTOCHROME C-550"/>
    <property type="match status" value="1"/>
</dbReference>
<evidence type="ECO:0000256" key="2">
    <source>
        <dbReference type="ARBA" id="ARBA00022617"/>
    </source>
</evidence>
<evidence type="ECO:0000313" key="10">
    <source>
        <dbReference type="EMBL" id="WAA10392.1"/>
    </source>
</evidence>
<keyword evidence="8" id="KW-0812">Transmembrane</keyword>
<comment type="PTM">
    <text evidence="6">Binds 1 heme c group covalently per subunit.</text>
</comment>
<evidence type="ECO:0000256" key="5">
    <source>
        <dbReference type="ARBA" id="ARBA00023004"/>
    </source>
</evidence>
<dbReference type="Gene3D" id="1.10.760.10">
    <property type="entry name" value="Cytochrome c-like domain"/>
    <property type="match status" value="1"/>
</dbReference>